<evidence type="ECO:0000256" key="1">
    <source>
        <dbReference type="ARBA" id="ARBA00022448"/>
    </source>
</evidence>
<dbReference type="GO" id="GO:0005886">
    <property type="term" value="C:plasma membrane"/>
    <property type="evidence" value="ECO:0007669"/>
    <property type="project" value="TreeGrafter"/>
</dbReference>
<dbReference type="GO" id="GO:0015188">
    <property type="term" value="F:L-isoleucine transmembrane transporter activity"/>
    <property type="evidence" value="ECO:0007669"/>
    <property type="project" value="TreeGrafter"/>
</dbReference>
<dbReference type="EMBL" id="VBAK01000038">
    <property type="protein sequence ID" value="TMI93115.1"/>
    <property type="molecule type" value="Genomic_DNA"/>
</dbReference>
<protein>
    <submittedName>
        <fullName evidence="5">ABC transporter ATP-binding protein</fullName>
    </submittedName>
</protein>
<dbReference type="PANTHER" id="PTHR45772">
    <property type="entry name" value="CONSERVED COMPONENT OF ABC TRANSPORTER FOR NATURAL AMINO ACIDS-RELATED"/>
    <property type="match status" value="1"/>
</dbReference>
<proteinExistence type="predicted"/>
<keyword evidence="3 5" id="KW-0067">ATP-binding</keyword>
<accession>A0A537KBG2</accession>
<dbReference type="GO" id="GO:1903805">
    <property type="term" value="P:L-valine import across plasma membrane"/>
    <property type="evidence" value="ECO:0007669"/>
    <property type="project" value="TreeGrafter"/>
</dbReference>
<dbReference type="SUPFAM" id="SSF52540">
    <property type="entry name" value="P-loop containing nucleoside triphosphate hydrolases"/>
    <property type="match status" value="1"/>
</dbReference>
<dbReference type="GO" id="GO:0042941">
    <property type="term" value="P:D-alanine transmembrane transport"/>
    <property type="evidence" value="ECO:0007669"/>
    <property type="project" value="TreeGrafter"/>
</dbReference>
<evidence type="ECO:0000313" key="5">
    <source>
        <dbReference type="EMBL" id="TMI93115.1"/>
    </source>
</evidence>
<sequence>MTAATRRAGTVDRALELEGLCRRFGGLEAVGDVTLTVPRGARQAIIGPNGAGKTTLFNLITGELAPSSGRIRLFGRDVTSLPAHRRAAMGLARTFQITNLFRSLTVEENVLLAVQALRPSRYVMTRPVRAYADVQERVRALLERAGLWAKRAMPVRVLSYGEQRQIEVLLALAGEPRLLLLDEPAAGLSPGERREMARFIKGLDAGLTILLIEHDMDVAFEVVETIAVLHLGCLVAEGSKEAVRASPAVQEIYLGTEASRGSC</sequence>
<evidence type="ECO:0000313" key="6">
    <source>
        <dbReference type="Proteomes" id="UP000318509"/>
    </source>
</evidence>
<reference evidence="5 6" key="1">
    <citation type="journal article" date="2019" name="Nat. Microbiol.">
        <title>Mediterranean grassland soil C-N compound turnover is dependent on rainfall and depth, and is mediated by genomically divergent microorganisms.</title>
        <authorList>
            <person name="Diamond S."/>
            <person name="Andeer P.F."/>
            <person name="Li Z."/>
            <person name="Crits-Christoph A."/>
            <person name="Burstein D."/>
            <person name="Anantharaman K."/>
            <person name="Lane K.R."/>
            <person name="Thomas B.C."/>
            <person name="Pan C."/>
            <person name="Northen T.R."/>
            <person name="Banfield J.F."/>
        </authorList>
    </citation>
    <scope>NUCLEOTIDE SEQUENCE [LARGE SCALE GENOMIC DNA]</scope>
    <source>
        <strain evidence="5">NP_3</strain>
    </source>
</reference>
<dbReference type="Proteomes" id="UP000318509">
    <property type="component" value="Unassembled WGS sequence"/>
</dbReference>
<dbReference type="GO" id="GO:0016887">
    <property type="term" value="F:ATP hydrolysis activity"/>
    <property type="evidence" value="ECO:0007669"/>
    <property type="project" value="InterPro"/>
</dbReference>
<dbReference type="GO" id="GO:0005304">
    <property type="term" value="F:L-valine transmembrane transporter activity"/>
    <property type="evidence" value="ECO:0007669"/>
    <property type="project" value="TreeGrafter"/>
</dbReference>
<dbReference type="AlphaFoldDB" id="A0A537KBG2"/>
<dbReference type="SMART" id="SM00382">
    <property type="entry name" value="AAA"/>
    <property type="match status" value="1"/>
</dbReference>
<dbReference type="CDD" id="cd03219">
    <property type="entry name" value="ABC_Mj1267_LivG_branched"/>
    <property type="match status" value="1"/>
</dbReference>
<evidence type="ECO:0000256" key="3">
    <source>
        <dbReference type="ARBA" id="ARBA00022840"/>
    </source>
</evidence>
<dbReference type="Gene3D" id="3.40.50.300">
    <property type="entry name" value="P-loop containing nucleotide triphosphate hydrolases"/>
    <property type="match status" value="1"/>
</dbReference>
<dbReference type="InterPro" id="IPR051120">
    <property type="entry name" value="ABC_AA/LPS_Transport"/>
</dbReference>
<evidence type="ECO:0000256" key="2">
    <source>
        <dbReference type="ARBA" id="ARBA00022741"/>
    </source>
</evidence>
<dbReference type="GO" id="GO:0005524">
    <property type="term" value="F:ATP binding"/>
    <property type="evidence" value="ECO:0007669"/>
    <property type="project" value="UniProtKB-KW"/>
</dbReference>
<dbReference type="GO" id="GO:1903806">
    <property type="term" value="P:L-isoleucine import across plasma membrane"/>
    <property type="evidence" value="ECO:0007669"/>
    <property type="project" value="TreeGrafter"/>
</dbReference>
<feature type="domain" description="ABC transporter" evidence="4">
    <location>
        <begin position="15"/>
        <end position="256"/>
    </location>
</feature>
<comment type="caution">
    <text evidence="5">The sequence shown here is derived from an EMBL/GenBank/DDBJ whole genome shotgun (WGS) entry which is preliminary data.</text>
</comment>
<dbReference type="PANTHER" id="PTHR45772:SF7">
    <property type="entry name" value="AMINO ACID ABC TRANSPORTER ATP-BINDING PROTEIN"/>
    <property type="match status" value="1"/>
</dbReference>
<dbReference type="PROSITE" id="PS50893">
    <property type="entry name" value="ABC_TRANSPORTER_2"/>
    <property type="match status" value="1"/>
</dbReference>
<evidence type="ECO:0000259" key="4">
    <source>
        <dbReference type="PROSITE" id="PS50893"/>
    </source>
</evidence>
<keyword evidence="1" id="KW-0813">Transport</keyword>
<dbReference type="InterPro" id="IPR027417">
    <property type="entry name" value="P-loop_NTPase"/>
</dbReference>
<dbReference type="InterPro" id="IPR003439">
    <property type="entry name" value="ABC_transporter-like_ATP-bd"/>
</dbReference>
<dbReference type="GO" id="GO:0015808">
    <property type="term" value="P:L-alanine transport"/>
    <property type="evidence" value="ECO:0007669"/>
    <property type="project" value="TreeGrafter"/>
</dbReference>
<dbReference type="GO" id="GO:0015192">
    <property type="term" value="F:L-phenylalanine transmembrane transporter activity"/>
    <property type="evidence" value="ECO:0007669"/>
    <property type="project" value="TreeGrafter"/>
</dbReference>
<dbReference type="Pfam" id="PF00005">
    <property type="entry name" value="ABC_tran"/>
    <property type="match status" value="1"/>
</dbReference>
<dbReference type="InterPro" id="IPR003593">
    <property type="entry name" value="AAA+_ATPase"/>
</dbReference>
<keyword evidence="2" id="KW-0547">Nucleotide-binding</keyword>
<name>A0A537KBG2_9BACT</name>
<organism evidence="5 6">
    <name type="scientific">Candidatus Segetimicrobium genomatis</name>
    <dbReference type="NCBI Taxonomy" id="2569760"/>
    <lineage>
        <taxon>Bacteria</taxon>
        <taxon>Bacillati</taxon>
        <taxon>Candidatus Sysuimicrobiota</taxon>
        <taxon>Candidatus Sysuimicrobiia</taxon>
        <taxon>Candidatus Sysuimicrobiales</taxon>
        <taxon>Candidatus Segetimicrobiaceae</taxon>
        <taxon>Candidatus Segetimicrobium</taxon>
    </lineage>
</organism>
<gene>
    <name evidence="5" type="ORF">E6H00_01735</name>
</gene>